<protein>
    <submittedName>
        <fullName evidence="1">Uncharacterized protein</fullName>
    </submittedName>
</protein>
<organism evidence="1 2">
    <name type="scientific">Vermiconidia calcicola</name>
    <dbReference type="NCBI Taxonomy" id="1690605"/>
    <lineage>
        <taxon>Eukaryota</taxon>
        <taxon>Fungi</taxon>
        <taxon>Dikarya</taxon>
        <taxon>Ascomycota</taxon>
        <taxon>Pezizomycotina</taxon>
        <taxon>Dothideomycetes</taxon>
        <taxon>Dothideomycetidae</taxon>
        <taxon>Mycosphaerellales</taxon>
        <taxon>Extremaceae</taxon>
        <taxon>Vermiconidia</taxon>
    </lineage>
</organism>
<proteinExistence type="predicted"/>
<accession>A0ACC3N5T0</accession>
<name>A0ACC3N5T0_9PEZI</name>
<dbReference type="Proteomes" id="UP001281147">
    <property type="component" value="Unassembled WGS sequence"/>
</dbReference>
<comment type="caution">
    <text evidence="1">The sequence shown here is derived from an EMBL/GenBank/DDBJ whole genome shotgun (WGS) entry which is preliminary data.</text>
</comment>
<keyword evidence="2" id="KW-1185">Reference proteome</keyword>
<sequence>MATPNVFALLSLILLLSMAVRTTGTVHYHPFVNDEHNNTYSAIGPSRKFVKESKSTPVMPNNMKRYYSVQQIPGGGVTDPNDRIGWPWPPVCEGGLSWLRFCFADFDTANHLVDILTEAIARWSAAYVGSSFRIQPDPACEGNYWCICSDLPNANGKTVSTDSLIIWDGTIDNDYVNRRKGTHCTTGYHYHSTVPWRHVMHFGKYHPKDPESMHLWWGAVQDMVHELGHAAGLLHEHLRPDARYQVDIEFKHIRGYNEALEAVRLESDGTFSKDSHVLERMDEVLESHELTRRYFPYASAFIPYTTGPPEFRGYVYSNNPSYFDFDSIIIYSSDYNAEYEDALVMTRQHPKENGDYRIWSGGSPDPQQALPSQGDIDRIKALYPLTDEDAPGSPMDVDDPGSSTDEDAPGSPEDKRAPPALIASGASFAPSPTQWSPVSVVIPGHVDTIIRPPQPYPSGATRPAGVSPLLESPDWDLYEPKIGQTYSTASS</sequence>
<evidence type="ECO:0000313" key="2">
    <source>
        <dbReference type="Proteomes" id="UP001281147"/>
    </source>
</evidence>
<gene>
    <name evidence="1" type="ORF">LTR37_010221</name>
</gene>
<reference evidence="1" key="1">
    <citation type="submission" date="2023-07" db="EMBL/GenBank/DDBJ databases">
        <title>Black Yeasts Isolated from many extreme environments.</title>
        <authorList>
            <person name="Coleine C."/>
            <person name="Stajich J.E."/>
            <person name="Selbmann L."/>
        </authorList>
    </citation>
    <scope>NUCLEOTIDE SEQUENCE</scope>
    <source>
        <strain evidence="1">CCFEE 5714</strain>
    </source>
</reference>
<evidence type="ECO:0000313" key="1">
    <source>
        <dbReference type="EMBL" id="KAK3710594.1"/>
    </source>
</evidence>
<dbReference type="EMBL" id="JAUTXU010000083">
    <property type="protein sequence ID" value="KAK3710594.1"/>
    <property type="molecule type" value="Genomic_DNA"/>
</dbReference>